<dbReference type="Pfam" id="PF18998">
    <property type="entry name" value="Flg_new_2"/>
    <property type="match status" value="1"/>
</dbReference>
<keyword evidence="6" id="KW-1185">Reference proteome</keyword>
<evidence type="ECO:0000256" key="1">
    <source>
        <dbReference type="ARBA" id="ARBA00022737"/>
    </source>
</evidence>
<keyword evidence="1" id="KW-0677">Repeat</keyword>
<dbReference type="InterPro" id="IPR051465">
    <property type="entry name" value="Cell_Envelope_Struct_Comp"/>
</dbReference>
<feature type="region of interest" description="Disordered" evidence="2">
    <location>
        <begin position="1415"/>
        <end position="1449"/>
    </location>
</feature>
<dbReference type="RefSeq" id="WP_214658838.1">
    <property type="nucleotide sequence ID" value="NZ_CP017634.1"/>
</dbReference>
<feature type="domain" description="SLH" evidence="4">
    <location>
        <begin position="1579"/>
        <end position="1637"/>
    </location>
</feature>
<protein>
    <recommendedName>
        <fullName evidence="4">SLH domain-containing protein</fullName>
    </recommendedName>
</protein>
<feature type="chain" id="PRO_5018069571" description="SLH domain-containing protein" evidence="3">
    <location>
        <begin position="30"/>
        <end position="1637"/>
    </location>
</feature>
<dbReference type="GO" id="GO:0010181">
    <property type="term" value="F:FMN binding"/>
    <property type="evidence" value="ECO:0007669"/>
    <property type="project" value="InterPro"/>
</dbReference>
<dbReference type="Pfam" id="PF04205">
    <property type="entry name" value="FMN_bind"/>
    <property type="match status" value="1"/>
</dbReference>
<evidence type="ECO:0000256" key="3">
    <source>
        <dbReference type="SAM" id="SignalP"/>
    </source>
</evidence>
<evidence type="ECO:0000313" key="6">
    <source>
        <dbReference type="Proteomes" id="UP000323521"/>
    </source>
</evidence>
<evidence type="ECO:0000259" key="4">
    <source>
        <dbReference type="PROSITE" id="PS51272"/>
    </source>
</evidence>
<dbReference type="InterPro" id="IPR001119">
    <property type="entry name" value="SLH_dom"/>
</dbReference>
<dbReference type="Proteomes" id="UP000323521">
    <property type="component" value="Chromosome"/>
</dbReference>
<dbReference type="PANTHER" id="PTHR43308">
    <property type="entry name" value="OUTER MEMBRANE PROTEIN ALPHA-RELATED"/>
    <property type="match status" value="1"/>
</dbReference>
<dbReference type="PANTHER" id="PTHR43308:SF5">
    <property type="entry name" value="S-LAYER PROTEIN _ PEPTIDOGLYCAN ENDO-BETA-N-ACETYLGLUCOSAMINIDASE"/>
    <property type="match status" value="1"/>
</dbReference>
<dbReference type="InterPro" id="IPR044060">
    <property type="entry name" value="Bacterial_rp_domain"/>
</dbReference>
<dbReference type="InterPro" id="IPR007329">
    <property type="entry name" value="FMN-bd"/>
</dbReference>
<evidence type="ECO:0000313" key="5">
    <source>
        <dbReference type="EMBL" id="ATW27275.1"/>
    </source>
</evidence>
<name>A0A3G1KYI4_FORW1</name>
<dbReference type="EMBL" id="CP017634">
    <property type="protein sequence ID" value="ATW27275.1"/>
    <property type="molecule type" value="Genomic_DNA"/>
</dbReference>
<accession>A0A3G1KYI4</accession>
<dbReference type="Gene3D" id="3.90.1010.20">
    <property type="match status" value="1"/>
</dbReference>
<dbReference type="Pfam" id="PF00395">
    <property type="entry name" value="SLH"/>
    <property type="match status" value="3"/>
</dbReference>
<dbReference type="Gene3D" id="2.160.20.110">
    <property type="match status" value="3"/>
</dbReference>
<dbReference type="PROSITE" id="PS51272">
    <property type="entry name" value="SLH"/>
    <property type="match status" value="3"/>
</dbReference>
<evidence type="ECO:0000256" key="2">
    <source>
        <dbReference type="SAM" id="MobiDB-lite"/>
    </source>
</evidence>
<dbReference type="SMART" id="SM00900">
    <property type="entry name" value="FMN_bind"/>
    <property type="match status" value="1"/>
</dbReference>
<reference evidence="5 6" key="1">
    <citation type="submission" date="2016-10" db="EMBL/GenBank/DDBJ databases">
        <title>Complete Genome Sequence of Peptococcaceae strain DCMF.</title>
        <authorList>
            <person name="Edwards R.J."/>
            <person name="Holland S.I."/>
            <person name="Deshpande N.P."/>
            <person name="Wong Y.K."/>
            <person name="Ertan H."/>
            <person name="Manefield M."/>
            <person name="Russell T.L."/>
            <person name="Lee M.J."/>
        </authorList>
    </citation>
    <scope>NUCLEOTIDE SEQUENCE [LARGE SCALE GENOMIC DNA]</scope>
    <source>
        <strain evidence="5 6">DCMF</strain>
    </source>
</reference>
<sequence>MLRWVRNKATALMLSVALLFSCFYTPTPADTVYHDGTYVGSGIGYTGHEDATVDGTITATVTIEDGIITSVALEGKEQTTQYGAYGWPTTSQTMIERILDAQSAEVDAVTSATYSSKGIKEAVGDALSQAVDFASTGSGTMNDPYTIRTVTQLEEFRAAVDGGTTYAGQYVVLAKDLTLEDEWDPIGTNTAGFAGTFDGDDHRIQDVAIDMEASGDTNAGFFSILANTATIKNLHLESVSMSVYSNGGVVRLGGIAGDCAGGTADNRTVIDNCSVAGDIISAETSGASLSFAGGILGRTMTYASVTNCWSDVDISATSGGNPSAYAGGLTGMSGNNTLICNSYTLGDIAASSPNSTNFAGMAGGIAAMLGGKQYNCYAMGDTAINNTSSTQRYIGALDGQITGSGGNGFAQYGYYNTRSSQTVNGAERDEVAPVGPTVSDAVYSDLEGYTESFMESEDFADVLNENLPEINRSILPAGIYLNKWVYDADSDVVCLTAAPSANPTIFASGTGSQADPFIIETPEQMENFANSLNADLDYENYHIKLANDIDLTELDGDWTPIGASSYTFEGTFDGDGNEIQHLTIGSESNPSSDPSAYYAGVFSVLGPNAVVKDLGVTDAQVYLRFTGSSASAAALAGYSQGALIDNCYATGVLRAEAATVGNCWAGGLVASSYQGSIVNSWTDTAVSARAAENYWAEAGGLIGLSNRTTIANCYSLGDTGAASAGDNLTCVGGMAGMNAGYIVNSYATGGQSTAAKATDIGVITGRNTGIGEIYNSYYNEEAVQIVQGAQISPAKGVAVEVDGGIIKDVAGKTPSEMQEEEFAALLNSNYDLFPVELSSGVALRQWELQGGMVTPTGAVADIQPAVEIPRVYEDGTYTGRARNENGAYIYVSITTYKESPYAGDEIKSIEVTSHSEEDGFTEIAGKIIDAVMATQSTDIDVEVEDGFSNAAATLLGAIDIALYKAQYGDTRIYRTAFAPDFFTSGTGTEQDPYIIKTKEELKAFGAYVSGDETYEGEDFAGRYVKLAGNISLAGENWSPMGGDDYAFCGSFDGDGYAISNLTIGNPTAYAHGAYIGLFGILDTNAEISNLTLTDVSIYAENSASTIAGTLAGYAAGAVIDNCAVTGEVYSKTTEEGNNFAGGLIGQTYRGYIANCRIDVKVSSLNESEYWSEAGGMMGSNNRTAVINCYVLGDVSGSSNKVNRTAVGGLAGMQAGVVINSYAMGDVTSVAYPATDLGVFAGRNTGIAMVSHVYYNKDAIIASAGETIPTTGVGVQVDGQVTDNLVEMTAGDMKNKSFAELLNSNIDNGTVAAALQQFTTTLPESIDLYKWAYDTEKNLVSLNTADNVTITVQAEGNGTAAGSGAYRKNSQVTVVATANSGYKFSGWYVGETLVSSNATYTFTASGDTTLIAKFTKKSGSSSGGGSPSSSSSTTPTTPAPTDEAPKPAETSSISKIYNDIPVSYEWAVSYIEKLSEMGILSGRGDGGFDPAGKVTRAEFMKIIVLALEIEAGDSAALFSDVDSTAWYAEFMNTAASAGIISGYEDGSAKPNHNITREEIAVMLVRAVGEDKMAELAGKEAVGFADAGSFSDWAASSIELLARAGIINGDAAQNFNPQKPATRAETAKMVCALLELLRK</sequence>
<feature type="domain" description="SLH" evidence="4">
    <location>
        <begin position="1453"/>
        <end position="1512"/>
    </location>
</feature>
<feature type="domain" description="SLH" evidence="4">
    <location>
        <begin position="1513"/>
        <end position="1576"/>
    </location>
</feature>
<proteinExistence type="predicted"/>
<feature type="compositionally biased region" description="Low complexity" evidence="2">
    <location>
        <begin position="1426"/>
        <end position="1435"/>
    </location>
</feature>
<organism evidence="5 6">
    <name type="scientific">Formimonas warabiya</name>
    <dbReference type="NCBI Taxonomy" id="1761012"/>
    <lineage>
        <taxon>Bacteria</taxon>
        <taxon>Bacillati</taxon>
        <taxon>Bacillota</taxon>
        <taxon>Clostridia</taxon>
        <taxon>Eubacteriales</taxon>
        <taxon>Peptococcaceae</taxon>
        <taxon>Candidatus Formimonas</taxon>
    </lineage>
</organism>
<dbReference type="KEGG" id="fwa:DCMF_23220"/>
<feature type="signal peptide" evidence="3">
    <location>
        <begin position="1"/>
        <end position="29"/>
    </location>
</feature>
<dbReference type="GO" id="GO:0016020">
    <property type="term" value="C:membrane"/>
    <property type="evidence" value="ECO:0007669"/>
    <property type="project" value="InterPro"/>
</dbReference>
<gene>
    <name evidence="5" type="ORF">DCMF_23220</name>
</gene>
<dbReference type="PROSITE" id="PS51257">
    <property type="entry name" value="PROKAR_LIPOPROTEIN"/>
    <property type="match status" value="1"/>
</dbReference>
<keyword evidence="3" id="KW-0732">Signal</keyword>